<feature type="compositionally biased region" description="Low complexity" evidence="1">
    <location>
        <begin position="996"/>
        <end position="1006"/>
    </location>
</feature>
<feature type="domain" description="EF-hand" evidence="4">
    <location>
        <begin position="47"/>
        <end position="82"/>
    </location>
</feature>
<dbReference type="PROSITE" id="PS50222">
    <property type="entry name" value="EF_HAND_2"/>
    <property type="match status" value="1"/>
</dbReference>
<keyword evidence="2" id="KW-0812">Transmembrane</keyword>
<dbReference type="Proteomes" id="UP001516023">
    <property type="component" value="Unassembled WGS sequence"/>
</dbReference>
<feature type="region of interest" description="Disordered" evidence="1">
    <location>
        <begin position="406"/>
        <end position="434"/>
    </location>
</feature>
<feature type="compositionally biased region" description="Polar residues" evidence="1">
    <location>
        <begin position="318"/>
        <end position="334"/>
    </location>
</feature>
<feature type="region of interest" description="Disordered" evidence="1">
    <location>
        <begin position="739"/>
        <end position="764"/>
    </location>
</feature>
<evidence type="ECO:0000313" key="5">
    <source>
        <dbReference type="EMBL" id="KAL3779281.1"/>
    </source>
</evidence>
<feature type="compositionally biased region" description="Basic and acidic residues" evidence="1">
    <location>
        <begin position="406"/>
        <end position="417"/>
    </location>
</feature>
<feature type="transmembrane region" description="Helical" evidence="2">
    <location>
        <begin position="377"/>
        <end position="399"/>
    </location>
</feature>
<keyword evidence="2" id="KW-0472">Membrane</keyword>
<dbReference type="EMBL" id="JABMIG020000396">
    <property type="protein sequence ID" value="KAL3779281.1"/>
    <property type="molecule type" value="Genomic_DNA"/>
</dbReference>
<keyword evidence="2" id="KW-1133">Transmembrane helix</keyword>
<feature type="chain" id="PRO_5044740869" description="EF-hand domain-containing protein" evidence="3">
    <location>
        <begin position="20"/>
        <end position="1134"/>
    </location>
</feature>
<evidence type="ECO:0000256" key="1">
    <source>
        <dbReference type="SAM" id="MobiDB-lite"/>
    </source>
</evidence>
<organism evidence="5 6">
    <name type="scientific">Cyclotella cryptica</name>
    <dbReference type="NCBI Taxonomy" id="29204"/>
    <lineage>
        <taxon>Eukaryota</taxon>
        <taxon>Sar</taxon>
        <taxon>Stramenopiles</taxon>
        <taxon>Ochrophyta</taxon>
        <taxon>Bacillariophyta</taxon>
        <taxon>Coscinodiscophyceae</taxon>
        <taxon>Thalassiosirophycidae</taxon>
        <taxon>Stephanodiscales</taxon>
        <taxon>Stephanodiscaceae</taxon>
        <taxon>Cyclotella</taxon>
    </lineage>
</organism>
<feature type="compositionally biased region" description="Polar residues" evidence="1">
    <location>
        <begin position="342"/>
        <end position="352"/>
    </location>
</feature>
<feature type="region of interest" description="Disordered" evidence="1">
    <location>
        <begin position="647"/>
        <end position="725"/>
    </location>
</feature>
<feature type="region of interest" description="Disordered" evidence="1">
    <location>
        <begin position="990"/>
        <end position="1011"/>
    </location>
</feature>
<name>A0ABD3NUY1_9STRA</name>
<evidence type="ECO:0000313" key="6">
    <source>
        <dbReference type="Proteomes" id="UP001516023"/>
    </source>
</evidence>
<dbReference type="AlphaFoldDB" id="A0ABD3NUY1"/>
<dbReference type="PROSITE" id="PS00018">
    <property type="entry name" value="EF_HAND_1"/>
    <property type="match status" value="1"/>
</dbReference>
<feature type="compositionally biased region" description="Basic and acidic residues" evidence="1">
    <location>
        <begin position="356"/>
        <end position="370"/>
    </location>
</feature>
<feature type="compositionally biased region" description="Low complexity" evidence="1">
    <location>
        <begin position="229"/>
        <end position="239"/>
    </location>
</feature>
<feature type="compositionally biased region" description="Low complexity" evidence="1">
    <location>
        <begin position="268"/>
        <end position="305"/>
    </location>
</feature>
<accession>A0ABD3NUY1</accession>
<feature type="region of interest" description="Disordered" evidence="1">
    <location>
        <begin position="147"/>
        <end position="370"/>
    </location>
</feature>
<evidence type="ECO:0000256" key="3">
    <source>
        <dbReference type="SAM" id="SignalP"/>
    </source>
</evidence>
<sequence>MPATTSLVMALTIPLQIAGTSETIVAQKNHTVSYPMSIINRNYDPLSSEETCYAPVANADSNQDGKLSEDEYAQFISSLSNGLVAAESFRDLTFELQVIFLYLDCLCGDDQSGNCCDGYIDISGTSPNDIPTEEELTHLNMVCSKTQGALNDGDTSSSGSIGSEVPTRNPVEPPGAVPTNSPMNALLQTDSPAAIPTTLSPSINPSSRPTPFSSAFPIQSPTYNPMTLSPSSNPFSSPSLRPTPFPSLRPIETPTLSPIKFLTGSPASPSISPSLRTSTTSSSLVPTHPTSNKSPSYSNSSTDSPAQPPPPLFDASTLAPTSLEFFQSSSTTEPTLYPPQSYLPSQAPSSDVNLDGAEKPDEGGTNSDDKTIESSSAAVIVGILFPLLAIGFAGLFLYANEKRKYETTKKDSSRQDENREEEDEEVGLSTTVTERNEQTSCLPYSIRDVAETSRCVGVASTKGDCSGFVVSDMVEENDQCNMHETTTDLVAFVDAVTDVSSENGAVTVDRDDFDNGVDLIEENSSACSLRIASESSGDDLTAVAPRVVHDFSALVGHEEATEEVPIVKNNFEPEEKSRILRRLSGSQSGGSPLNAANILDDPSELMAASENIRIVTRECTPKTCQSNVPDSVCSSVRAMMSTHAVIELGGDVSHTTEPKDDSGNDDNSRGNTSESVVTAGTFGLATPNSPEDQNNYLLDAMPPRDSSEALSTESVGNVSPNHEGHAENGAAIAVESNTSARMTRSPSQEQPLESISRRQESSIYSGALGSTEEKILSRKRHKKDADVMEANSKSTIDQESTTIACIKHTDAVIAHNVSNKGIDTVALPESSATSAAFALTLTTCMSINEDHATSNVAFSEETVPTSYSFVKDVDQKRLLTTNVNDISTVVEAGNWTAVGATAALFADLTDDSSSDVEHMTSAHISDADDYPTNETDSAAELKEFEGREDALVSTLETVHDQQTSQQACASVENSAIEAARALQVREMQIISDDDTSTATSSDTSVTGEPLSSKSFLEQAIEKGEWQAVGQAAAILGRASDYSSVSSTSSSDTSTTSLSKTISWDKEDRIKHFDHLIANGDWRGIVVAAGQYQAMEEDIIAWLGLSLLAGLCQRLGLERQQEAIDEVNADLADNR</sequence>
<feature type="compositionally biased region" description="Polar residues" evidence="1">
    <location>
        <begin position="739"/>
        <end position="753"/>
    </location>
</feature>
<reference evidence="5 6" key="1">
    <citation type="journal article" date="2020" name="G3 (Bethesda)">
        <title>Improved Reference Genome for Cyclotella cryptica CCMP332, a Model for Cell Wall Morphogenesis, Salinity Adaptation, and Lipid Production in Diatoms (Bacillariophyta).</title>
        <authorList>
            <person name="Roberts W.R."/>
            <person name="Downey K.M."/>
            <person name="Ruck E.C."/>
            <person name="Traller J.C."/>
            <person name="Alverson A.J."/>
        </authorList>
    </citation>
    <scope>NUCLEOTIDE SEQUENCE [LARGE SCALE GENOMIC DNA]</scope>
    <source>
        <strain evidence="5 6">CCMP332</strain>
    </source>
</reference>
<protein>
    <recommendedName>
        <fullName evidence="4">EF-hand domain-containing protein</fullName>
    </recommendedName>
</protein>
<proteinExistence type="predicted"/>
<dbReference type="InterPro" id="IPR002048">
    <property type="entry name" value="EF_hand_dom"/>
</dbReference>
<evidence type="ECO:0000259" key="4">
    <source>
        <dbReference type="PROSITE" id="PS50222"/>
    </source>
</evidence>
<gene>
    <name evidence="5" type="ORF">HJC23_008633</name>
</gene>
<feature type="compositionally biased region" description="Basic and acidic residues" evidence="1">
    <location>
        <begin position="654"/>
        <end position="668"/>
    </location>
</feature>
<comment type="caution">
    <text evidence="5">The sequence shown here is derived from an EMBL/GenBank/DDBJ whole genome shotgun (WGS) entry which is preliminary data.</text>
</comment>
<dbReference type="InterPro" id="IPR018247">
    <property type="entry name" value="EF_Hand_1_Ca_BS"/>
</dbReference>
<feature type="compositionally biased region" description="Polar residues" evidence="1">
    <location>
        <begin position="178"/>
        <end position="228"/>
    </location>
</feature>
<keyword evidence="3" id="KW-0732">Signal</keyword>
<keyword evidence="6" id="KW-1185">Reference proteome</keyword>
<feature type="compositionally biased region" description="Polar residues" evidence="1">
    <location>
        <begin position="686"/>
        <end position="696"/>
    </location>
</feature>
<feature type="signal peptide" evidence="3">
    <location>
        <begin position="1"/>
        <end position="19"/>
    </location>
</feature>
<evidence type="ECO:0000256" key="2">
    <source>
        <dbReference type="SAM" id="Phobius"/>
    </source>
</evidence>
<feature type="compositionally biased region" description="Polar residues" evidence="1">
    <location>
        <begin position="708"/>
        <end position="720"/>
    </location>
</feature>